<feature type="region of interest" description="Disordered" evidence="2">
    <location>
        <begin position="293"/>
        <end position="336"/>
    </location>
</feature>
<protein>
    <submittedName>
        <fullName evidence="3">Unnamed protein product</fullName>
    </submittedName>
</protein>
<comment type="caution">
    <text evidence="3">The sequence shown here is derived from an EMBL/GenBank/DDBJ whole genome shotgun (WGS) entry which is preliminary data.</text>
</comment>
<keyword evidence="4" id="KW-1185">Reference proteome</keyword>
<gene>
    <name evidence="3" type="ORF">Plil01_000882000</name>
</gene>
<dbReference type="EMBL" id="BSXW01000434">
    <property type="protein sequence ID" value="GMF22211.1"/>
    <property type="molecule type" value="Genomic_DNA"/>
</dbReference>
<accession>A0A9W6WZ08</accession>
<sequence>MYAHQQALAAPTRASIRIPASTDGLSHGEVMVGAPDGLAWLSTVTVFSEEQLDKLLALSGDNSVYNLLQPVVGILDTSDVSVRLDRVKILESQASGTVAAAEITRLTSECNGRLKSIKEESGVRSSALGAEQAHAQEFQASQYQGSSSEVQQLKQKLSRADSFGTKFLTRIIELEDELKLSNANLSRAQADLDTARKCVADLEAQLASAGNFSPGTLMDLLEVSTIVGATGRDFWRFFKLFTMNRSSLLVTAPSSRLGLAIWTAMTAALEPDTDTIGRQLSIDCKFQPATSSDTAQASTSASLAPSSSRKSGSLKSPSSTVDLTRSASSTPKSRQVKSIAVRVSLKGRPSNYKPSKARVMKNSPDRVSDIDAAHAVPDPFTWSSTQLDVQEMTLAGLTYWDAIAEYVPDAYYDLSLKRLLDPALNYVPVAWDDLPSKPAASDDDSDFSLQLLSSSDDDDDDRRTTARLPRLQASSRLELSMQPAGASDHGVQVAQVSSQVPSSLGLQLTVASSRHPSEDPTSPSRMKTMASLRSRVGAAAGVTVNLVNKLEKEVDGYDEEIWFEPGLWVAPKEVCYWIVRDPQLNIPLETQLQDLDGMEPARTQCVLRVSDNAFLNLAPVKLQAQFLSEAEQAKNPIKPDPDYDQAELANVVIR</sequence>
<evidence type="ECO:0000313" key="4">
    <source>
        <dbReference type="Proteomes" id="UP001165083"/>
    </source>
</evidence>
<proteinExistence type="predicted"/>
<organism evidence="3 4">
    <name type="scientific">Phytophthora lilii</name>
    <dbReference type="NCBI Taxonomy" id="2077276"/>
    <lineage>
        <taxon>Eukaryota</taxon>
        <taxon>Sar</taxon>
        <taxon>Stramenopiles</taxon>
        <taxon>Oomycota</taxon>
        <taxon>Peronosporomycetes</taxon>
        <taxon>Peronosporales</taxon>
        <taxon>Peronosporaceae</taxon>
        <taxon>Phytophthora</taxon>
    </lineage>
</organism>
<reference evidence="3" key="1">
    <citation type="submission" date="2023-04" db="EMBL/GenBank/DDBJ databases">
        <title>Phytophthora lilii NBRC 32176.</title>
        <authorList>
            <person name="Ichikawa N."/>
            <person name="Sato H."/>
            <person name="Tonouchi N."/>
        </authorList>
    </citation>
    <scope>NUCLEOTIDE SEQUENCE</scope>
    <source>
        <strain evidence="3">NBRC 32176</strain>
    </source>
</reference>
<feature type="region of interest" description="Disordered" evidence="2">
    <location>
        <begin position="437"/>
        <end position="469"/>
    </location>
</feature>
<feature type="compositionally biased region" description="Polar residues" evidence="2">
    <location>
        <begin position="321"/>
        <end position="333"/>
    </location>
</feature>
<evidence type="ECO:0000313" key="3">
    <source>
        <dbReference type="EMBL" id="GMF22211.1"/>
    </source>
</evidence>
<feature type="coiled-coil region" evidence="1">
    <location>
        <begin position="171"/>
        <end position="205"/>
    </location>
</feature>
<keyword evidence="1" id="KW-0175">Coiled coil</keyword>
<dbReference type="OrthoDB" id="115004at2759"/>
<evidence type="ECO:0000256" key="1">
    <source>
        <dbReference type="SAM" id="Coils"/>
    </source>
</evidence>
<feature type="compositionally biased region" description="Low complexity" evidence="2">
    <location>
        <begin position="293"/>
        <end position="320"/>
    </location>
</feature>
<name>A0A9W6WZ08_9STRA</name>
<dbReference type="AlphaFoldDB" id="A0A9W6WZ08"/>
<evidence type="ECO:0000256" key="2">
    <source>
        <dbReference type="SAM" id="MobiDB-lite"/>
    </source>
</evidence>
<dbReference type="Proteomes" id="UP001165083">
    <property type="component" value="Unassembled WGS sequence"/>
</dbReference>